<comment type="similarity">
    <text evidence="2 6">Belongs to the GMC oxidoreductase family.</text>
</comment>
<feature type="transmembrane region" description="Helical" evidence="8">
    <location>
        <begin position="716"/>
        <end position="738"/>
    </location>
</feature>
<sequence>MRSTFTLALAAAAVMGPAVASGSTSSSRSRERRSEPYHHSKGRDGAFNPNHPELQAIRRGAITASVADVANQSFDFVIAGGGLAGLVAGARLSEWSNVTVLVIEAGGDGSDVETQQTIPGYTYLHGISSNSPYGWNYTTTNLTGCNMLTKNIPLGRGLGGSGAVNGMFWCRGDSVEYDAWGSLNPNGNQTWDWAEVNKYIMKAENLTVPSQSNIDTFTIPIDTSAHGSGGPLQIGWSSFIYPVVANWVPTWVNMGFAALDLAAGSTHGVTITPSTLNAPIGSRSDSKTAYIEPNSARPNLVVLTGQQVTKVLFNGTKDASGNIIASGVQFAASASDTTYTVNANKEVILTAGTIGTSKLLQLSGIGPTSVLTGVGIDTVLDLPVGYNYQDHVSYTMYFDTVDGIDSWYNLATNDTLQAEALAEWEASKTGVWTYINEAVGYLSGSDILGGSAGATSFVSGLDTTAMVTTLASKYTLPSTVQAGLKKQLDLQTAWLSQSLGQFEIILHLWGKSATSLGVQVALQHPFSRGQTYINSNDPFVMPILDPGYFDIDADVQMMQDATAWVRTMTNTAPMNTIMTNESLPGASVTGDALTTYFKTACGTEYHPIGTASMLPQELGGVVDTNLVVYGTSNLRVLDSSIIPIHVSAHTMASTYGVAEKGCDIIKSQHWYVAPVVSSTSTSASATSSATSSANTESATAEAAAVASTGLSTAAKIGVGVGCGLGAIGVLAAIFLFCLRRKKSKPDTVTKGAYMQGNTSDQWMDGYNTPNAFAMAGQNRPSLDTMATADLHHPNPQAAGYYNPHSPAPQQYTPPSQRPSHLALEQYYDRQ</sequence>
<evidence type="ECO:0000256" key="6">
    <source>
        <dbReference type="RuleBase" id="RU003968"/>
    </source>
</evidence>
<evidence type="ECO:0000256" key="1">
    <source>
        <dbReference type="ARBA" id="ARBA00001974"/>
    </source>
</evidence>
<dbReference type="RefSeq" id="XP_028476663.1">
    <property type="nucleotide sequence ID" value="XM_028622770.1"/>
</dbReference>
<feature type="region of interest" description="Disordered" evidence="7">
    <location>
        <begin position="788"/>
        <end position="830"/>
    </location>
</feature>
<dbReference type="InterPro" id="IPR007867">
    <property type="entry name" value="GMC_OxRtase_C"/>
</dbReference>
<evidence type="ECO:0000313" key="13">
    <source>
        <dbReference type="Proteomes" id="UP000279236"/>
    </source>
</evidence>
<organism evidence="12 13">
    <name type="scientific">Apiotrichum porosum</name>
    <dbReference type="NCBI Taxonomy" id="105984"/>
    <lineage>
        <taxon>Eukaryota</taxon>
        <taxon>Fungi</taxon>
        <taxon>Dikarya</taxon>
        <taxon>Basidiomycota</taxon>
        <taxon>Agaricomycotina</taxon>
        <taxon>Tremellomycetes</taxon>
        <taxon>Trichosporonales</taxon>
        <taxon>Trichosporonaceae</taxon>
        <taxon>Apiotrichum</taxon>
    </lineage>
</organism>
<evidence type="ECO:0000256" key="9">
    <source>
        <dbReference type="SAM" id="SignalP"/>
    </source>
</evidence>
<protein>
    <recommendedName>
        <fullName evidence="10 11">Glucose-methanol-choline oxidoreductase N-terminal domain-containing protein</fullName>
    </recommendedName>
</protein>
<name>A0A427XUL2_9TREE</name>
<keyword evidence="8" id="KW-0812">Transmembrane</keyword>
<dbReference type="EMBL" id="RSCE01000005">
    <property type="protein sequence ID" value="RSH82431.1"/>
    <property type="molecule type" value="Genomic_DNA"/>
</dbReference>
<comment type="caution">
    <text evidence="12">The sequence shown here is derived from an EMBL/GenBank/DDBJ whole genome shotgun (WGS) entry which is preliminary data.</text>
</comment>
<evidence type="ECO:0000256" key="2">
    <source>
        <dbReference type="ARBA" id="ARBA00010790"/>
    </source>
</evidence>
<dbReference type="Gene3D" id="3.50.50.60">
    <property type="entry name" value="FAD/NAD(P)-binding domain"/>
    <property type="match status" value="1"/>
</dbReference>
<evidence type="ECO:0000313" key="12">
    <source>
        <dbReference type="EMBL" id="RSH82431.1"/>
    </source>
</evidence>
<evidence type="ECO:0000256" key="4">
    <source>
        <dbReference type="ARBA" id="ARBA00022827"/>
    </source>
</evidence>
<dbReference type="InterPro" id="IPR000172">
    <property type="entry name" value="GMC_OxRdtase_N"/>
</dbReference>
<dbReference type="GO" id="GO:0016614">
    <property type="term" value="F:oxidoreductase activity, acting on CH-OH group of donors"/>
    <property type="evidence" value="ECO:0007669"/>
    <property type="project" value="InterPro"/>
</dbReference>
<feature type="domain" description="Glucose-methanol-choline oxidoreductase N-terminal" evidence="10">
    <location>
        <begin position="155"/>
        <end position="178"/>
    </location>
</feature>
<dbReference type="GeneID" id="39591943"/>
<dbReference type="InterPro" id="IPR012132">
    <property type="entry name" value="GMC_OxRdtase"/>
</dbReference>
<reference evidence="12 13" key="1">
    <citation type="submission" date="2018-11" db="EMBL/GenBank/DDBJ databases">
        <title>Genome sequence of Apiotrichum porosum DSM 27194.</title>
        <authorList>
            <person name="Aliyu H."/>
            <person name="Gorte O."/>
            <person name="Ochsenreither K."/>
        </authorList>
    </citation>
    <scope>NUCLEOTIDE SEQUENCE [LARGE SCALE GENOMIC DNA]</scope>
    <source>
        <strain evidence="12 13">DSM 27194</strain>
    </source>
</reference>
<gene>
    <name evidence="12" type="ORF">EHS24_007400</name>
</gene>
<dbReference type="PROSITE" id="PS00623">
    <property type="entry name" value="GMC_OXRED_1"/>
    <property type="match status" value="1"/>
</dbReference>
<evidence type="ECO:0000256" key="8">
    <source>
        <dbReference type="SAM" id="Phobius"/>
    </source>
</evidence>
<feature type="region of interest" description="Disordered" evidence="7">
    <location>
        <begin position="19"/>
        <end position="51"/>
    </location>
</feature>
<dbReference type="AlphaFoldDB" id="A0A427XUL2"/>
<feature type="compositionally biased region" description="Polar residues" evidence="7">
    <location>
        <begin position="807"/>
        <end position="818"/>
    </location>
</feature>
<keyword evidence="8" id="KW-1133">Transmembrane helix</keyword>
<dbReference type="Gene3D" id="4.10.450.10">
    <property type="entry name" value="Glucose Oxidase, domain 2"/>
    <property type="match status" value="1"/>
</dbReference>
<feature type="chain" id="PRO_5019374487" description="Glucose-methanol-choline oxidoreductase N-terminal domain-containing protein" evidence="9">
    <location>
        <begin position="21"/>
        <end position="830"/>
    </location>
</feature>
<dbReference type="OrthoDB" id="269227at2759"/>
<dbReference type="InterPro" id="IPR027424">
    <property type="entry name" value="Glucose_Oxidase_domain_2"/>
</dbReference>
<evidence type="ECO:0000259" key="11">
    <source>
        <dbReference type="PROSITE" id="PS00624"/>
    </source>
</evidence>
<feature type="compositionally biased region" description="Basic and acidic residues" evidence="7">
    <location>
        <begin position="28"/>
        <end position="44"/>
    </location>
</feature>
<dbReference type="Gene3D" id="3.30.560.10">
    <property type="entry name" value="Glucose Oxidase, domain 3"/>
    <property type="match status" value="1"/>
</dbReference>
<dbReference type="STRING" id="105984.A0A427XUL2"/>
<keyword evidence="13" id="KW-1185">Reference proteome</keyword>
<dbReference type="SUPFAM" id="SSF51905">
    <property type="entry name" value="FAD/NAD(P)-binding domain"/>
    <property type="match status" value="1"/>
</dbReference>
<dbReference type="Proteomes" id="UP000279236">
    <property type="component" value="Unassembled WGS sequence"/>
</dbReference>
<dbReference type="GO" id="GO:0050660">
    <property type="term" value="F:flavin adenine dinucleotide binding"/>
    <property type="evidence" value="ECO:0007669"/>
    <property type="project" value="InterPro"/>
</dbReference>
<dbReference type="PANTHER" id="PTHR11552:SF218">
    <property type="entry name" value="GLUCOSE-METHANOL-CHOLINE OXIDOREDUCTASE N-TERMINAL DOMAIN-CONTAINING PROTEIN"/>
    <property type="match status" value="1"/>
</dbReference>
<accession>A0A427XUL2</accession>
<feature type="domain" description="Glucose-methanol-choline oxidoreductase N-terminal" evidence="11">
    <location>
        <begin position="352"/>
        <end position="366"/>
    </location>
</feature>
<proteinExistence type="inferred from homology"/>
<dbReference type="Pfam" id="PF05199">
    <property type="entry name" value="GMC_oxred_C"/>
    <property type="match status" value="1"/>
</dbReference>
<keyword evidence="9" id="KW-0732">Signal</keyword>
<keyword evidence="3 6" id="KW-0285">Flavoprotein</keyword>
<dbReference type="InterPro" id="IPR036188">
    <property type="entry name" value="FAD/NAD-bd_sf"/>
</dbReference>
<feature type="signal peptide" evidence="9">
    <location>
        <begin position="1"/>
        <end position="20"/>
    </location>
</feature>
<keyword evidence="4 6" id="KW-0274">FAD</keyword>
<dbReference type="PROSITE" id="PS00624">
    <property type="entry name" value="GMC_OXRED_2"/>
    <property type="match status" value="1"/>
</dbReference>
<evidence type="ECO:0000256" key="7">
    <source>
        <dbReference type="SAM" id="MobiDB-lite"/>
    </source>
</evidence>
<dbReference type="PANTHER" id="PTHR11552">
    <property type="entry name" value="GLUCOSE-METHANOL-CHOLINE GMC OXIDOREDUCTASE"/>
    <property type="match status" value="1"/>
</dbReference>
<dbReference type="Pfam" id="PF00732">
    <property type="entry name" value="GMC_oxred_N"/>
    <property type="match status" value="1"/>
</dbReference>
<comment type="cofactor">
    <cofactor evidence="1">
        <name>FAD</name>
        <dbReference type="ChEBI" id="CHEBI:57692"/>
    </cofactor>
</comment>
<evidence type="ECO:0000256" key="5">
    <source>
        <dbReference type="ARBA" id="ARBA00023002"/>
    </source>
</evidence>
<keyword evidence="5" id="KW-0560">Oxidoreductase</keyword>
<dbReference type="SUPFAM" id="SSF54373">
    <property type="entry name" value="FAD-linked reductases, C-terminal domain"/>
    <property type="match status" value="1"/>
</dbReference>
<keyword evidence="8" id="KW-0472">Membrane</keyword>
<evidence type="ECO:0000256" key="3">
    <source>
        <dbReference type="ARBA" id="ARBA00022630"/>
    </source>
</evidence>
<evidence type="ECO:0000259" key="10">
    <source>
        <dbReference type="PROSITE" id="PS00623"/>
    </source>
</evidence>